<dbReference type="PANTHER" id="PTHR10996">
    <property type="entry name" value="2-HYDROXYACID DEHYDROGENASE-RELATED"/>
    <property type="match status" value="1"/>
</dbReference>
<evidence type="ECO:0000313" key="5">
    <source>
        <dbReference type="Proteomes" id="UP000201728"/>
    </source>
</evidence>
<dbReference type="InterPro" id="IPR036291">
    <property type="entry name" value="NAD(P)-bd_dom_sf"/>
</dbReference>
<dbReference type="InterPro" id="IPR006140">
    <property type="entry name" value="D-isomer_DH_NAD-bd"/>
</dbReference>
<organism evidence="4 5">
    <name type="scientific">Legionella clemsonensis</name>
    <dbReference type="NCBI Taxonomy" id="1867846"/>
    <lineage>
        <taxon>Bacteria</taxon>
        <taxon>Pseudomonadati</taxon>
        <taxon>Pseudomonadota</taxon>
        <taxon>Gammaproteobacteria</taxon>
        <taxon>Legionellales</taxon>
        <taxon>Legionellaceae</taxon>
        <taxon>Legionella</taxon>
    </lineage>
</organism>
<keyword evidence="1 4" id="KW-0560">Oxidoreductase</keyword>
<reference evidence="5" key="1">
    <citation type="submission" date="2016-07" db="EMBL/GenBank/DDBJ databases">
        <authorList>
            <person name="Florea S."/>
            <person name="Webb J.S."/>
            <person name="Jaromczyk J."/>
            <person name="Schardl C.L."/>
        </authorList>
    </citation>
    <scope>NUCLEOTIDE SEQUENCE [LARGE SCALE GENOMIC DNA]</scope>
    <source>
        <strain evidence="5">CDC-D5610</strain>
    </source>
</reference>
<name>A0A222P0S3_9GAMM</name>
<protein>
    <submittedName>
        <fullName evidence="4">Erythronate-4-phosphate dehydrogenase</fullName>
        <ecNumber evidence="4">1.1.1.290</ecNumber>
    </submittedName>
</protein>
<dbReference type="Pfam" id="PF02826">
    <property type="entry name" value="2-Hacid_dh_C"/>
    <property type="match status" value="1"/>
</dbReference>
<evidence type="ECO:0000259" key="3">
    <source>
        <dbReference type="Pfam" id="PF02826"/>
    </source>
</evidence>
<keyword evidence="5" id="KW-1185">Reference proteome</keyword>
<evidence type="ECO:0000256" key="1">
    <source>
        <dbReference type="ARBA" id="ARBA00023002"/>
    </source>
</evidence>
<dbReference type="EC" id="1.1.1.290" evidence="4"/>
<dbReference type="PANTHER" id="PTHR10996:SF178">
    <property type="entry name" value="2-HYDROXYACID DEHYDROGENASE YGL185C-RELATED"/>
    <property type="match status" value="1"/>
</dbReference>
<dbReference type="InterPro" id="IPR029752">
    <property type="entry name" value="D-isomer_DH_CS1"/>
</dbReference>
<dbReference type="GO" id="GO:0033711">
    <property type="term" value="F:4-phosphoerythronate dehydrogenase activity"/>
    <property type="evidence" value="ECO:0007669"/>
    <property type="project" value="UniProtKB-EC"/>
</dbReference>
<dbReference type="GO" id="GO:0016618">
    <property type="term" value="F:hydroxypyruvate reductase [NAD(P)H] activity"/>
    <property type="evidence" value="ECO:0007669"/>
    <property type="project" value="TreeGrafter"/>
</dbReference>
<evidence type="ECO:0000256" key="2">
    <source>
        <dbReference type="ARBA" id="ARBA00023027"/>
    </source>
</evidence>
<dbReference type="SUPFAM" id="SSF52283">
    <property type="entry name" value="Formate/glycerate dehydrogenase catalytic domain-like"/>
    <property type="match status" value="1"/>
</dbReference>
<dbReference type="RefSeq" id="WP_094090494.1">
    <property type="nucleotide sequence ID" value="NZ_CP016397.1"/>
</dbReference>
<dbReference type="InterPro" id="IPR050223">
    <property type="entry name" value="D-isomer_2-hydroxyacid_DH"/>
</dbReference>
<accession>A0A222P0S3</accession>
<evidence type="ECO:0000313" key="4">
    <source>
        <dbReference type="EMBL" id="ASQ45440.1"/>
    </source>
</evidence>
<dbReference type="GO" id="GO:0005829">
    <property type="term" value="C:cytosol"/>
    <property type="evidence" value="ECO:0007669"/>
    <property type="project" value="TreeGrafter"/>
</dbReference>
<gene>
    <name evidence="4" type="primary">pdxB</name>
    <name evidence="4" type="ORF">clem_04410</name>
</gene>
<dbReference type="PROSITE" id="PS00065">
    <property type="entry name" value="D_2_HYDROXYACID_DH_1"/>
    <property type="match status" value="1"/>
</dbReference>
<dbReference type="Gene3D" id="3.40.50.720">
    <property type="entry name" value="NAD(P)-binding Rossmann-like Domain"/>
    <property type="match status" value="2"/>
</dbReference>
<proteinExistence type="predicted"/>
<feature type="domain" description="D-isomer specific 2-hydroxyacid dehydrogenase NAD-binding" evidence="3">
    <location>
        <begin position="109"/>
        <end position="250"/>
    </location>
</feature>
<dbReference type="GO" id="GO:0051287">
    <property type="term" value="F:NAD binding"/>
    <property type="evidence" value="ECO:0007669"/>
    <property type="project" value="InterPro"/>
</dbReference>
<dbReference type="Proteomes" id="UP000201728">
    <property type="component" value="Chromosome"/>
</dbReference>
<dbReference type="EMBL" id="CP016397">
    <property type="protein sequence ID" value="ASQ45440.1"/>
    <property type="molecule type" value="Genomic_DNA"/>
</dbReference>
<dbReference type="KEGG" id="lcd:clem_04410"/>
<dbReference type="SUPFAM" id="SSF51735">
    <property type="entry name" value="NAD(P)-binding Rossmann-fold domains"/>
    <property type="match status" value="1"/>
</dbReference>
<keyword evidence="2" id="KW-0520">NAD</keyword>
<dbReference type="GO" id="GO:0030267">
    <property type="term" value="F:glyoxylate reductase (NADPH) activity"/>
    <property type="evidence" value="ECO:0007669"/>
    <property type="project" value="TreeGrafter"/>
</dbReference>
<dbReference type="AlphaFoldDB" id="A0A222P0S3"/>
<dbReference type="OrthoDB" id="9770208at2"/>
<sequence length="356" mass="39344">MKILADATLPGLFNAFPKPFELTLYYNTAELTQLLKNHQILICRSTLKVTEHLLKNTALNYVATASSGTDHIDESFLKSRRIKLFDAKGSNATAVADYVIASLAFLQKYKDFKGTNAAVIGVGKVGSKVLERLQATGLHTVAYDPPKSKRQHNFMSCSLEAVTQCDLIAIHANLHFNQPDASFNLINQAVLKKLKPHCAIINASRGSIVNEKELLQQAQPLLYCTDVYNNEPAISTDIVNFATLCTPHIAGHSLEAKDDAVIILSQKLHAAYGLALPEYTLPAIQQAPPMPGGQTWQDYVLSLYNPIYETERLKKAGNLETAFLSLRKAHQQRHDFAMYAKELPADKKILRILGCG</sequence>